<dbReference type="RefSeq" id="WP_044524955.1">
    <property type="nucleotide sequence ID" value="NZ_HG322956.1"/>
</dbReference>
<dbReference type="AlphaFoldDB" id="A0A7X6RZL0"/>
<name>A0A7X6RZL0_9MYCO</name>
<accession>A0A7X6RZL0</accession>
<reference evidence="1 2" key="1">
    <citation type="submission" date="2020-04" db="EMBL/GenBank/DDBJ databases">
        <title>MicrobeNet Type strains.</title>
        <authorList>
            <person name="Nicholson A.C."/>
        </authorList>
    </citation>
    <scope>NUCLEOTIDE SEQUENCE [LARGE SCALE GENOMIC DNA]</scope>
    <source>
        <strain evidence="1 2">ATCC 700731</strain>
    </source>
</reference>
<dbReference type="EMBL" id="JAAXPJ010000029">
    <property type="protein sequence ID" value="NKZ15788.1"/>
    <property type="molecule type" value="Genomic_DNA"/>
</dbReference>
<comment type="caution">
    <text evidence="1">The sequence shown here is derived from an EMBL/GenBank/DDBJ whole genome shotgun (WGS) entry which is preliminary data.</text>
</comment>
<sequence>MAWELAAVARPHLNRVDADRIYIAIGVGDTFEAIDALLTVIARDRIPLDRDVVATVVSWLDCYRGQEAAARLRRLLAEADIISPRGVPALEERFGPPFIAGQDRRSS</sequence>
<gene>
    <name evidence="1" type="ORF">HGA11_32975</name>
</gene>
<protein>
    <submittedName>
        <fullName evidence="1">Uncharacterized protein</fullName>
    </submittedName>
</protein>
<organism evidence="1 2">
    <name type="scientific">Mycolicibacterium septicum DSM 44393</name>
    <dbReference type="NCBI Taxonomy" id="1341646"/>
    <lineage>
        <taxon>Bacteria</taxon>
        <taxon>Bacillati</taxon>
        <taxon>Actinomycetota</taxon>
        <taxon>Actinomycetes</taxon>
        <taxon>Mycobacteriales</taxon>
        <taxon>Mycobacteriaceae</taxon>
        <taxon>Mycolicibacterium</taxon>
    </lineage>
</organism>
<evidence type="ECO:0000313" key="1">
    <source>
        <dbReference type="EMBL" id="NKZ15788.1"/>
    </source>
</evidence>
<proteinExistence type="predicted"/>
<evidence type="ECO:0000313" key="2">
    <source>
        <dbReference type="Proteomes" id="UP000518188"/>
    </source>
</evidence>
<dbReference type="Proteomes" id="UP000518188">
    <property type="component" value="Unassembled WGS sequence"/>
</dbReference>